<dbReference type="RefSeq" id="XP_046121156.1">
    <property type="nucleotide sequence ID" value="XM_046260977.1"/>
</dbReference>
<proteinExistence type="predicted"/>
<sequence>MGFSDSNWAGNASTTAEPIGPVYQGFTVPSYSVLKPYLIASLIGYVTLCTALRHRRIKNFQKKMGFTDRASLSRMSVHQAQAIVRNMMYWEFPLFYDVSLRLALFRTYAVENVARVLANYSDLKDLRTSSKRYEDTAILYGCFAHYDPASDEFLKSVARMNYLHSPYVKSGKILDEDFLYVLWASMAAPVSFVSMYEWRSLTPMEHAAQGTLWKHIGDLMGIDYNKVMGKDKWADGIEFMDEVTEWASGYEDKYMKPMPEVRQIGSVLMELLAGAYPKFAKSSVDVGVKVLMGDRMRHAFGLSTPGLLQTHLVYSALFFRQLVLRHCTLPRMFVLKNLSDPDAQTGRIQHYLYLKDPWYNPVTIWTRWGPEAWLNWSLGTPIPGDKALMPQGFLWQDLGPEKRMGTGVAELQNTDHLAKYRSVHDSPF</sequence>
<dbReference type="PANTHER" id="PTHR36124">
    <property type="match status" value="1"/>
</dbReference>
<dbReference type="Proteomes" id="UP000887229">
    <property type="component" value="Unassembled WGS sequence"/>
</dbReference>
<evidence type="ECO:0000313" key="1">
    <source>
        <dbReference type="EMBL" id="KAG9257232.1"/>
    </source>
</evidence>
<dbReference type="GO" id="GO:0016491">
    <property type="term" value="F:oxidoreductase activity"/>
    <property type="evidence" value="ECO:0007669"/>
    <property type="project" value="InterPro"/>
</dbReference>
<evidence type="ECO:0000313" key="2">
    <source>
        <dbReference type="Proteomes" id="UP000887229"/>
    </source>
</evidence>
<dbReference type="PANTHER" id="PTHR36124:SF4">
    <property type="entry name" value="ER-BOUND OXYGENASE MPAB_MPAB'_RUBBER OXYGENASE CATALYTIC DOMAIN-CONTAINING PROTEIN"/>
    <property type="match status" value="1"/>
</dbReference>
<organism evidence="1 2">
    <name type="scientific">Emericellopsis atlantica</name>
    <dbReference type="NCBI Taxonomy" id="2614577"/>
    <lineage>
        <taxon>Eukaryota</taxon>
        <taxon>Fungi</taxon>
        <taxon>Dikarya</taxon>
        <taxon>Ascomycota</taxon>
        <taxon>Pezizomycotina</taxon>
        <taxon>Sordariomycetes</taxon>
        <taxon>Hypocreomycetidae</taxon>
        <taxon>Hypocreales</taxon>
        <taxon>Bionectriaceae</taxon>
        <taxon>Emericellopsis</taxon>
    </lineage>
</organism>
<keyword evidence="2" id="KW-1185">Reference proteome</keyword>
<dbReference type="InterPro" id="IPR046366">
    <property type="entry name" value="MPAB"/>
</dbReference>
<name>A0A9P8CSD0_9HYPO</name>
<protein>
    <recommendedName>
        <fullName evidence="3">ER-bound oxygenase mpaB/mpaB'/Rubber oxygenase catalytic domain-containing protein</fullName>
    </recommendedName>
</protein>
<dbReference type="AlphaFoldDB" id="A0A9P8CSD0"/>
<comment type="caution">
    <text evidence="1">The sequence shown here is derived from an EMBL/GenBank/DDBJ whole genome shotgun (WGS) entry which is preliminary data.</text>
</comment>
<evidence type="ECO:0008006" key="3">
    <source>
        <dbReference type="Google" id="ProtNLM"/>
    </source>
</evidence>
<dbReference type="OrthoDB" id="545169at2759"/>
<gene>
    <name evidence="1" type="ORF">F5Z01DRAFT_617440</name>
</gene>
<dbReference type="GeneID" id="70291880"/>
<reference evidence="1" key="1">
    <citation type="journal article" date="2021" name="IMA Fungus">
        <title>Genomic characterization of three marine fungi, including Emericellopsis atlantica sp. nov. with signatures of a generalist lifestyle and marine biomass degradation.</title>
        <authorList>
            <person name="Hagestad O.C."/>
            <person name="Hou L."/>
            <person name="Andersen J.H."/>
            <person name="Hansen E.H."/>
            <person name="Altermark B."/>
            <person name="Li C."/>
            <person name="Kuhnert E."/>
            <person name="Cox R.J."/>
            <person name="Crous P.W."/>
            <person name="Spatafora J.W."/>
            <person name="Lail K."/>
            <person name="Amirebrahimi M."/>
            <person name="Lipzen A."/>
            <person name="Pangilinan J."/>
            <person name="Andreopoulos W."/>
            <person name="Hayes R.D."/>
            <person name="Ng V."/>
            <person name="Grigoriev I.V."/>
            <person name="Jackson S.A."/>
            <person name="Sutton T.D.S."/>
            <person name="Dobson A.D.W."/>
            <person name="Rama T."/>
        </authorList>
    </citation>
    <scope>NUCLEOTIDE SEQUENCE</scope>
    <source>
        <strain evidence="1">TS7</strain>
    </source>
</reference>
<accession>A0A9P8CSD0</accession>
<dbReference type="EMBL" id="MU251246">
    <property type="protein sequence ID" value="KAG9257232.1"/>
    <property type="molecule type" value="Genomic_DNA"/>
</dbReference>